<protein>
    <submittedName>
        <fullName evidence="1">Uncharacterized protein</fullName>
    </submittedName>
</protein>
<organism evidence="1">
    <name type="scientific">Arundo donax</name>
    <name type="common">Giant reed</name>
    <name type="synonym">Donax arundinaceus</name>
    <dbReference type="NCBI Taxonomy" id="35708"/>
    <lineage>
        <taxon>Eukaryota</taxon>
        <taxon>Viridiplantae</taxon>
        <taxon>Streptophyta</taxon>
        <taxon>Embryophyta</taxon>
        <taxon>Tracheophyta</taxon>
        <taxon>Spermatophyta</taxon>
        <taxon>Magnoliopsida</taxon>
        <taxon>Liliopsida</taxon>
        <taxon>Poales</taxon>
        <taxon>Poaceae</taxon>
        <taxon>PACMAD clade</taxon>
        <taxon>Arundinoideae</taxon>
        <taxon>Arundineae</taxon>
        <taxon>Arundo</taxon>
    </lineage>
</organism>
<accession>A0A0A8YQJ8</accession>
<reference evidence="1" key="1">
    <citation type="submission" date="2014-09" db="EMBL/GenBank/DDBJ databases">
        <authorList>
            <person name="Magalhaes I.L.F."/>
            <person name="Oliveira U."/>
            <person name="Santos F.R."/>
            <person name="Vidigal T.H.D.A."/>
            <person name="Brescovit A.D."/>
            <person name="Santos A.J."/>
        </authorList>
    </citation>
    <scope>NUCLEOTIDE SEQUENCE</scope>
    <source>
        <tissue evidence="1">Shoot tissue taken approximately 20 cm above the soil surface</tissue>
    </source>
</reference>
<name>A0A0A8YQJ8_ARUDO</name>
<sequence length="45" mass="5290">MSHDTGSHTLRKQQCNITRIYRKTSFRVGFQFLNYNGLISSLKLE</sequence>
<reference evidence="1" key="2">
    <citation type="journal article" date="2015" name="Data Brief">
        <title>Shoot transcriptome of the giant reed, Arundo donax.</title>
        <authorList>
            <person name="Barrero R.A."/>
            <person name="Guerrero F.D."/>
            <person name="Moolhuijzen P."/>
            <person name="Goolsby J.A."/>
            <person name="Tidwell J."/>
            <person name="Bellgard S.E."/>
            <person name="Bellgard M.I."/>
        </authorList>
    </citation>
    <scope>NUCLEOTIDE SEQUENCE</scope>
    <source>
        <tissue evidence="1">Shoot tissue taken approximately 20 cm above the soil surface</tissue>
    </source>
</reference>
<evidence type="ECO:0000313" key="1">
    <source>
        <dbReference type="EMBL" id="JAD24637.1"/>
    </source>
</evidence>
<dbReference type="EMBL" id="GBRH01273258">
    <property type="protein sequence ID" value="JAD24637.1"/>
    <property type="molecule type" value="Transcribed_RNA"/>
</dbReference>
<dbReference type="AlphaFoldDB" id="A0A0A8YQJ8"/>
<proteinExistence type="predicted"/>